<feature type="region of interest" description="Disordered" evidence="1">
    <location>
        <begin position="165"/>
        <end position="206"/>
    </location>
</feature>
<dbReference type="Proteomes" id="UP000076420">
    <property type="component" value="Unassembled WGS sequence"/>
</dbReference>
<proteinExistence type="predicted"/>
<evidence type="ECO:0000256" key="1">
    <source>
        <dbReference type="SAM" id="MobiDB-lite"/>
    </source>
</evidence>
<dbReference type="KEGG" id="bgt:106053698"/>
<feature type="compositionally biased region" description="Basic and acidic residues" evidence="1">
    <location>
        <begin position="185"/>
        <end position="200"/>
    </location>
</feature>
<dbReference type="VEuPathDB" id="VectorBase:BGLAX_029163"/>
<reference evidence="2" key="1">
    <citation type="submission" date="2020-05" db="UniProtKB">
        <authorList>
            <consortium name="EnsemblMetazoa"/>
        </authorList>
    </citation>
    <scope>IDENTIFICATION</scope>
    <source>
        <strain evidence="2">BB02</strain>
    </source>
</reference>
<evidence type="ECO:0000313" key="2">
    <source>
        <dbReference type="EnsemblMetazoa" id="BGLB027455-PA"/>
    </source>
</evidence>
<dbReference type="VEuPathDB" id="VectorBase:BGLB027455"/>
<sequence>VFYINSSHMFELMEGVPDNKRPLRNLELRLWRTVSIRQAVRLILSEFSSGSLTRMLIYNRMSDSYIIDGNMNRVVDIRPHEMSAVILVQGVVKNFYSEARFIGPCIIPFYIHRLLSEPDKGPRVIFLVLKTLVTDEGTFMENLIQDELFVEDDILSEFDDEQLTISSGSSDSRPYHRQKKSLAGVDDKSKPLSVGRHPEKSQCYQEQVDVERPQKMFQSLSERNHVLRSLKMSRLSEPNGVVRQFLPVHLED</sequence>
<evidence type="ECO:0000313" key="3">
    <source>
        <dbReference type="Proteomes" id="UP000076420"/>
    </source>
</evidence>
<dbReference type="EnsemblMetazoa" id="BGLB027455-RA">
    <property type="protein sequence ID" value="BGLB027455-PA"/>
    <property type="gene ID" value="BGLB027455"/>
</dbReference>
<name>A0A2C9L606_BIOGL</name>
<protein>
    <submittedName>
        <fullName evidence="2">Uncharacterized protein</fullName>
    </submittedName>
</protein>
<dbReference type="AlphaFoldDB" id="A0A2C9L606"/>
<gene>
    <name evidence="2" type="primary">106053698</name>
</gene>
<organism evidence="2 3">
    <name type="scientific">Biomphalaria glabrata</name>
    <name type="common">Bloodfluke planorb</name>
    <name type="synonym">Freshwater snail</name>
    <dbReference type="NCBI Taxonomy" id="6526"/>
    <lineage>
        <taxon>Eukaryota</taxon>
        <taxon>Metazoa</taxon>
        <taxon>Spiralia</taxon>
        <taxon>Lophotrochozoa</taxon>
        <taxon>Mollusca</taxon>
        <taxon>Gastropoda</taxon>
        <taxon>Heterobranchia</taxon>
        <taxon>Euthyneura</taxon>
        <taxon>Panpulmonata</taxon>
        <taxon>Hygrophila</taxon>
        <taxon>Lymnaeoidea</taxon>
        <taxon>Planorbidae</taxon>
        <taxon>Biomphalaria</taxon>
    </lineage>
</organism>
<accession>A0A2C9L606</accession>